<dbReference type="InterPro" id="IPR000210">
    <property type="entry name" value="BTB/POZ_dom"/>
</dbReference>
<dbReference type="SUPFAM" id="SSF117281">
    <property type="entry name" value="Kelch motif"/>
    <property type="match status" value="1"/>
</dbReference>
<evidence type="ECO:0000256" key="4">
    <source>
        <dbReference type="ARBA" id="ARBA00022737"/>
    </source>
</evidence>
<gene>
    <name evidence="8" type="ORF">LSAA_14468</name>
</gene>
<dbReference type="PANTHER" id="PTHR24412:SF489">
    <property type="entry name" value="RING FINGER DOMAIN AND KELCH REPEAT-CONTAINING PROTEIN DDB_G0271372"/>
    <property type="match status" value="1"/>
</dbReference>
<dbReference type="AlphaFoldDB" id="A0A7R8HD62"/>
<evidence type="ECO:0000256" key="5">
    <source>
        <dbReference type="ARBA" id="ARBA00022786"/>
    </source>
</evidence>
<dbReference type="SMART" id="SM00612">
    <property type="entry name" value="Kelch"/>
    <property type="match status" value="2"/>
</dbReference>
<evidence type="ECO:0000256" key="2">
    <source>
        <dbReference type="ARBA" id="ARBA00013699"/>
    </source>
</evidence>
<dbReference type="UniPathway" id="UPA00143"/>
<dbReference type="GO" id="GO:0016567">
    <property type="term" value="P:protein ubiquitination"/>
    <property type="evidence" value="ECO:0007669"/>
    <property type="project" value="UniProtKB-UniPathway"/>
</dbReference>
<evidence type="ECO:0000256" key="1">
    <source>
        <dbReference type="ARBA" id="ARBA00004906"/>
    </source>
</evidence>
<dbReference type="PIRSF" id="PIRSF037037">
    <property type="entry name" value="Kelch-like_protein_gigaxonin"/>
    <property type="match status" value="1"/>
</dbReference>
<keyword evidence="4" id="KW-0677">Repeat</keyword>
<evidence type="ECO:0000256" key="3">
    <source>
        <dbReference type="ARBA" id="ARBA00022441"/>
    </source>
</evidence>
<evidence type="ECO:0000313" key="8">
    <source>
        <dbReference type="EMBL" id="CAF3027982.1"/>
    </source>
</evidence>
<dbReference type="Proteomes" id="UP000675881">
    <property type="component" value="Chromosome 8"/>
</dbReference>
<dbReference type="Pfam" id="PF24681">
    <property type="entry name" value="Kelch_KLHDC2_KLHL20_DRC7"/>
    <property type="match status" value="1"/>
</dbReference>
<dbReference type="CDD" id="cd18186">
    <property type="entry name" value="BTB_POZ_ZBTB_KLHL-like"/>
    <property type="match status" value="1"/>
</dbReference>
<dbReference type="OrthoDB" id="191037at2759"/>
<dbReference type="InterPro" id="IPR011333">
    <property type="entry name" value="SKP1/BTB/POZ_sf"/>
</dbReference>
<sequence length="512" mass="58389">MASSTMTTSHVTKTILSPHPTKAFQHLDIMRREKRFIDIELLAGEARFPAHKVVLCACSPYFDRMFRPEFQEGSGTVKEVSLTDFNSDTLGLLIEFMYTAKITSLRQLRRYYQKMLDQSNCLAIRSLASAFSRNDLEKRAENFILERFESVWTSEEFSEASFGDVKSLLSSDDIIENKYLEDLVKLCLRIPLLPSSFVQNKILEHAFIKNASGLYDHFKTSVCKTTTYRGSNKLLFLQCGNNSPWLYTQPVLYDFKQTNWMSLPGPSPPMKYREEPENSLGVNPPMAPIVGAHHELRLDYEVYSLKLDEREWSRHSSLNIPRKRHQSVITHGKVYVLGGCSIDATPVNSVEIYSSSEWKMGPNMLKRRVSHGAVELKGELWVLGGWDGQRIVKTIEKLNIENNKWDEVPVSWDDRAVGNPIRMKMGVAVLDDKIYTVGGCLQTLDPCYSAHCFDPITKHMGGTLIDKPWDWDIAGRADERRLTESGSNRNMQIILSGIGLDVVQTMRSHNLF</sequence>
<dbReference type="InterPro" id="IPR017096">
    <property type="entry name" value="BTB-kelch_protein"/>
</dbReference>
<comment type="function">
    <text evidence="7">Probable substrate-specific adapter of an E3 ubiquitin-protein ligase complex which mediates the ubiquitination and subsequent proteasomal degradation of target proteins. May have a role in synapse differentiation and growth.</text>
</comment>
<dbReference type="SMART" id="SM00875">
    <property type="entry name" value="BACK"/>
    <property type="match status" value="1"/>
</dbReference>
<keyword evidence="6" id="KW-0009">Actin-binding</keyword>
<dbReference type="GO" id="GO:0003779">
    <property type="term" value="F:actin binding"/>
    <property type="evidence" value="ECO:0007669"/>
    <property type="project" value="UniProtKB-KW"/>
</dbReference>
<comment type="pathway">
    <text evidence="1">Protein modification; protein ubiquitination.</text>
</comment>
<dbReference type="InterPro" id="IPR011705">
    <property type="entry name" value="BACK"/>
</dbReference>
<name>A0A7R8HD62_LEPSM</name>
<evidence type="ECO:0000256" key="6">
    <source>
        <dbReference type="ARBA" id="ARBA00023203"/>
    </source>
</evidence>
<dbReference type="PROSITE" id="PS50097">
    <property type="entry name" value="BTB"/>
    <property type="match status" value="1"/>
</dbReference>
<evidence type="ECO:0000313" key="9">
    <source>
        <dbReference type="Proteomes" id="UP000675881"/>
    </source>
</evidence>
<dbReference type="Gene3D" id="3.30.710.10">
    <property type="entry name" value="Potassium Channel Kv1.1, Chain A"/>
    <property type="match status" value="1"/>
</dbReference>
<dbReference type="InterPro" id="IPR006652">
    <property type="entry name" value="Kelch_1"/>
</dbReference>
<accession>A0A7R8HD62</accession>
<organism evidence="8 9">
    <name type="scientific">Lepeophtheirus salmonis</name>
    <name type="common">Salmon louse</name>
    <name type="synonym">Caligus salmonis</name>
    <dbReference type="NCBI Taxonomy" id="72036"/>
    <lineage>
        <taxon>Eukaryota</taxon>
        <taxon>Metazoa</taxon>
        <taxon>Ecdysozoa</taxon>
        <taxon>Arthropoda</taxon>
        <taxon>Crustacea</taxon>
        <taxon>Multicrustacea</taxon>
        <taxon>Hexanauplia</taxon>
        <taxon>Copepoda</taxon>
        <taxon>Siphonostomatoida</taxon>
        <taxon>Caligidae</taxon>
        <taxon>Lepeophtheirus</taxon>
    </lineage>
</organism>
<keyword evidence="9" id="KW-1185">Reference proteome</keyword>
<dbReference type="SUPFAM" id="SSF54695">
    <property type="entry name" value="POZ domain"/>
    <property type="match status" value="1"/>
</dbReference>
<dbReference type="Gene3D" id="1.25.40.420">
    <property type="match status" value="1"/>
</dbReference>
<protein>
    <recommendedName>
        <fullName evidence="2">Kelch-like protein diablo</fullName>
    </recommendedName>
</protein>
<evidence type="ECO:0000256" key="7">
    <source>
        <dbReference type="ARBA" id="ARBA00043912"/>
    </source>
</evidence>
<dbReference type="InterPro" id="IPR015915">
    <property type="entry name" value="Kelch-typ_b-propeller"/>
</dbReference>
<keyword evidence="3" id="KW-0880">Kelch repeat</keyword>
<dbReference type="SMART" id="SM00225">
    <property type="entry name" value="BTB"/>
    <property type="match status" value="1"/>
</dbReference>
<proteinExistence type="predicted"/>
<keyword evidence="5" id="KW-0833">Ubl conjugation pathway</keyword>
<dbReference type="EMBL" id="HG994587">
    <property type="protein sequence ID" value="CAF3027982.1"/>
    <property type="molecule type" value="Genomic_DNA"/>
</dbReference>
<dbReference type="Pfam" id="PF00651">
    <property type="entry name" value="BTB"/>
    <property type="match status" value="1"/>
</dbReference>
<dbReference type="Gene3D" id="2.120.10.80">
    <property type="entry name" value="Kelch-type beta propeller"/>
    <property type="match status" value="1"/>
</dbReference>
<dbReference type="PANTHER" id="PTHR24412">
    <property type="entry name" value="KELCH PROTEIN"/>
    <property type="match status" value="1"/>
</dbReference>
<dbReference type="CDD" id="cd14733">
    <property type="entry name" value="BACK"/>
    <property type="match status" value="1"/>
</dbReference>
<reference evidence="8" key="1">
    <citation type="submission" date="2021-02" db="EMBL/GenBank/DDBJ databases">
        <authorList>
            <person name="Bekaert M."/>
        </authorList>
    </citation>
    <scope>NUCLEOTIDE SEQUENCE</scope>
    <source>
        <strain evidence="8">IoA-00</strain>
    </source>
</reference>